<sequence>MSTNDYDQPRSVQTHGNSDQMRQGAKQLVDGASKVAAGAKDYLDARMSPAVRNAARTVRDRIGAKTRESGGPLALARSYAPRVIPIAALVAIMALYLPIASFHGYGLNYMDAGSDGKVLLILSILTIIAAALNLAVKPGNTGLRLAAGISAGCEGLGALPDGFGNLFVIGPSFGSFFLGLAGFALVVAGVLTLFNKPRQRTNTSE</sequence>
<feature type="transmembrane region" description="Helical" evidence="2">
    <location>
        <begin position="173"/>
        <end position="194"/>
    </location>
</feature>
<name>A0AAW8DIR5_9MICC</name>
<keyword evidence="2" id="KW-0812">Transmembrane</keyword>
<keyword evidence="2" id="KW-0472">Membrane</keyword>
<feature type="transmembrane region" description="Helical" evidence="2">
    <location>
        <begin position="83"/>
        <end position="106"/>
    </location>
</feature>
<comment type="caution">
    <text evidence="3">The sequence shown here is derived from an EMBL/GenBank/DDBJ whole genome shotgun (WGS) entry which is preliminary data.</text>
</comment>
<evidence type="ECO:0000313" key="3">
    <source>
        <dbReference type="EMBL" id="MDP9904728.1"/>
    </source>
</evidence>
<dbReference type="Proteomes" id="UP001230951">
    <property type="component" value="Unassembled WGS sequence"/>
</dbReference>
<evidence type="ECO:0000313" key="6">
    <source>
        <dbReference type="Proteomes" id="UP001242995"/>
    </source>
</evidence>
<proteinExistence type="predicted"/>
<evidence type="ECO:0000313" key="5">
    <source>
        <dbReference type="Proteomes" id="UP001230951"/>
    </source>
</evidence>
<organism evidence="3 6">
    <name type="scientific">Arthrobacter bambusae</name>
    <dbReference type="NCBI Taxonomy" id="1338426"/>
    <lineage>
        <taxon>Bacteria</taxon>
        <taxon>Bacillati</taxon>
        <taxon>Actinomycetota</taxon>
        <taxon>Actinomycetes</taxon>
        <taxon>Micrococcales</taxon>
        <taxon>Micrococcaceae</taxon>
        <taxon>Arthrobacter</taxon>
    </lineage>
</organism>
<evidence type="ECO:0000256" key="1">
    <source>
        <dbReference type="SAM" id="MobiDB-lite"/>
    </source>
</evidence>
<accession>A0AAW8DIR5</accession>
<keyword evidence="5" id="KW-1185">Reference proteome</keyword>
<keyword evidence="2" id="KW-1133">Transmembrane helix</keyword>
<reference evidence="3 5" key="1">
    <citation type="submission" date="2023-07" db="EMBL/GenBank/DDBJ databases">
        <title>Sorghum-associated microbial communities from plants grown in Nebraska, USA.</title>
        <authorList>
            <person name="Schachtman D."/>
        </authorList>
    </citation>
    <scope>NUCLEOTIDE SEQUENCE</scope>
    <source>
        <strain evidence="3">DS1006</strain>
        <strain evidence="4 5">DS1016</strain>
    </source>
</reference>
<dbReference type="RefSeq" id="WP_306960605.1">
    <property type="nucleotide sequence ID" value="NZ_JAUSRG010000003.1"/>
</dbReference>
<dbReference type="EMBL" id="JAUSRG010000003">
    <property type="protein sequence ID" value="MDP9904728.1"/>
    <property type="molecule type" value="Genomic_DNA"/>
</dbReference>
<feature type="region of interest" description="Disordered" evidence="1">
    <location>
        <begin position="1"/>
        <end position="25"/>
    </location>
</feature>
<dbReference type="AlphaFoldDB" id="A0AAW8DIR5"/>
<dbReference type="EMBL" id="JAUSTF010000004">
    <property type="protein sequence ID" value="MDQ0180843.1"/>
    <property type="molecule type" value="Genomic_DNA"/>
</dbReference>
<gene>
    <name evidence="3" type="ORF">J2S90_001683</name>
    <name evidence="4" type="ORF">J2S93_002270</name>
</gene>
<dbReference type="Proteomes" id="UP001242995">
    <property type="component" value="Unassembled WGS sequence"/>
</dbReference>
<protein>
    <submittedName>
        <fullName evidence="3">X-X-X-Leu-X-X-Gly heptad repeat protein</fullName>
    </submittedName>
</protein>
<evidence type="ECO:0000256" key="2">
    <source>
        <dbReference type="SAM" id="Phobius"/>
    </source>
</evidence>
<evidence type="ECO:0000313" key="4">
    <source>
        <dbReference type="EMBL" id="MDQ0180843.1"/>
    </source>
</evidence>
<feature type="compositionally biased region" description="Polar residues" evidence="1">
    <location>
        <begin position="1"/>
        <end position="21"/>
    </location>
</feature>
<feature type="transmembrane region" description="Helical" evidence="2">
    <location>
        <begin position="118"/>
        <end position="136"/>
    </location>
</feature>